<dbReference type="AlphaFoldDB" id="A0A2T2NTP1"/>
<sequence>MVASVISILALSSDSEEMGKTTSSDYDVTLGYYSAEEEGVQIIWGPITYPAEYYYIDVQNDMYSICYSEFPSDVSSTCTIPTTCSAGYIMFGSTSSFCAGDDQCFTDILYSSMGDINGTTMIYCSVKRDGKQATTLVYGVLPSSGIIRLTSEQKSTCRVNECDNNENTHYIRHSHPAGISQSRWTNTLIFSCSSRSRCSAVGGTVALALIGLVALWMFGWSRAPTYTSNSITNGETNPRGKRLPESASYICELPEHISDLSGGHSARDSVAPQSSRGP</sequence>
<keyword evidence="2" id="KW-0472">Membrane</keyword>
<evidence type="ECO:0000313" key="3">
    <source>
        <dbReference type="EMBL" id="PSN68763.1"/>
    </source>
</evidence>
<protein>
    <submittedName>
        <fullName evidence="3">Uncharacterized protein</fullName>
    </submittedName>
</protein>
<keyword evidence="4" id="KW-1185">Reference proteome</keyword>
<feature type="region of interest" description="Disordered" evidence="1">
    <location>
        <begin position="259"/>
        <end position="278"/>
    </location>
</feature>
<keyword evidence="2" id="KW-0812">Transmembrane</keyword>
<evidence type="ECO:0000313" key="4">
    <source>
        <dbReference type="Proteomes" id="UP000240883"/>
    </source>
</evidence>
<proteinExistence type="predicted"/>
<feature type="transmembrane region" description="Helical" evidence="2">
    <location>
        <begin position="200"/>
        <end position="220"/>
    </location>
</feature>
<evidence type="ECO:0000256" key="1">
    <source>
        <dbReference type="SAM" id="MobiDB-lite"/>
    </source>
</evidence>
<organism evidence="3 4">
    <name type="scientific">Corynespora cassiicola Philippines</name>
    <dbReference type="NCBI Taxonomy" id="1448308"/>
    <lineage>
        <taxon>Eukaryota</taxon>
        <taxon>Fungi</taxon>
        <taxon>Dikarya</taxon>
        <taxon>Ascomycota</taxon>
        <taxon>Pezizomycotina</taxon>
        <taxon>Dothideomycetes</taxon>
        <taxon>Pleosporomycetidae</taxon>
        <taxon>Pleosporales</taxon>
        <taxon>Corynesporascaceae</taxon>
        <taxon>Corynespora</taxon>
    </lineage>
</organism>
<accession>A0A2T2NTP1</accession>
<reference evidence="3 4" key="1">
    <citation type="journal article" date="2018" name="Front. Microbiol.">
        <title>Genome-Wide Analysis of Corynespora cassiicola Leaf Fall Disease Putative Effectors.</title>
        <authorList>
            <person name="Lopez D."/>
            <person name="Ribeiro S."/>
            <person name="Label P."/>
            <person name="Fumanal B."/>
            <person name="Venisse J.S."/>
            <person name="Kohler A."/>
            <person name="de Oliveira R.R."/>
            <person name="Labutti K."/>
            <person name="Lipzen A."/>
            <person name="Lail K."/>
            <person name="Bauer D."/>
            <person name="Ohm R.A."/>
            <person name="Barry K.W."/>
            <person name="Spatafora J."/>
            <person name="Grigoriev I.V."/>
            <person name="Martin F.M."/>
            <person name="Pujade-Renaud V."/>
        </authorList>
    </citation>
    <scope>NUCLEOTIDE SEQUENCE [LARGE SCALE GENOMIC DNA]</scope>
    <source>
        <strain evidence="3 4">Philippines</strain>
    </source>
</reference>
<dbReference type="EMBL" id="KZ678133">
    <property type="protein sequence ID" value="PSN68763.1"/>
    <property type="molecule type" value="Genomic_DNA"/>
</dbReference>
<evidence type="ECO:0000256" key="2">
    <source>
        <dbReference type="SAM" id="Phobius"/>
    </source>
</evidence>
<gene>
    <name evidence="3" type="ORF">BS50DRAFT_586184</name>
</gene>
<dbReference type="Proteomes" id="UP000240883">
    <property type="component" value="Unassembled WGS sequence"/>
</dbReference>
<keyword evidence="2" id="KW-1133">Transmembrane helix</keyword>
<name>A0A2T2NTP1_CORCC</name>